<evidence type="ECO:0000256" key="2">
    <source>
        <dbReference type="ARBA" id="ARBA00022448"/>
    </source>
</evidence>
<dbReference type="Gene3D" id="1.20.1640.10">
    <property type="entry name" value="Multidrug efflux transporter AcrB transmembrane domain"/>
    <property type="match status" value="1"/>
</dbReference>
<evidence type="ECO:0000313" key="13">
    <source>
        <dbReference type="EMBL" id="PJZ53509.1"/>
    </source>
</evidence>
<dbReference type="PRINTS" id="PR00702">
    <property type="entry name" value="ACRIFLAVINRP"/>
</dbReference>
<feature type="domain" description="SecDF P1 head subdomain" evidence="12">
    <location>
        <begin position="347"/>
        <end position="452"/>
    </location>
</feature>
<comment type="function">
    <text evidence="9">Part of the Sec protein translocase complex. Interacts with the SecYEG preprotein conducting channel. SecDF uses the proton motive force (PMF) to complete protein translocation after the ATP-dependent function of SecA.</text>
</comment>
<keyword evidence="3 9" id="KW-1003">Cell membrane</keyword>
<dbReference type="InterPro" id="IPR001036">
    <property type="entry name" value="Acrflvin-R"/>
</dbReference>
<dbReference type="InterPro" id="IPR022813">
    <property type="entry name" value="SecD/SecF_arch_bac"/>
</dbReference>
<dbReference type="Gene3D" id="3.30.70.3400">
    <property type="match status" value="1"/>
</dbReference>
<evidence type="ECO:0000256" key="5">
    <source>
        <dbReference type="ARBA" id="ARBA00022927"/>
    </source>
</evidence>
<comment type="caution">
    <text evidence="9">Lacks conserved residue(s) required for the propagation of feature annotation.</text>
</comment>
<dbReference type="RefSeq" id="WP_100785601.1">
    <property type="nucleotide sequence ID" value="NZ_NPDU01000019.1"/>
</dbReference>
<dbReference type="FunFam" id="1.20.1640.10:FF:000004">
    <property type="entry name" value="Protein translocase subunit SecD"/>
    <property type="match status" value="1"/>
</dbReference>
<dbReference type="Proteomes" id="UP000232149">
    <property type="component" value="Unassembled WGS sequence"/>
</dbReference>
<dbReference type="NCBIfam" id="TIGR00916">
    <property type="entry name" value="2A0604s01"/>
    <property type="match status" value="1"/>
</dbReference>
<feature type="transmembrane region" description="Helical" evidence="9">
    <location>
        <begin position="473"/>
        <end position="491"/>
    </location>
</feature>
<feature type="domain" description="Protein translocase subunit SecDF P1" evidence="11">
    <location>
        <begin position="204"/>
        <end position="261"/>
    </location>
</feature>
<sequence length="642" mass="71884">MKSATWIFLPLAIILAATVILYPNFAQRELELAVKKEFASLPEEQKKEILSKFEKRWNSEYKQSDWVISPSPLELKNESFLLVKGRFVTSAKINQISQENPELILEAKNRLRPTLVEEWITKGRPLTIKLGLDLQGGMRVAMKGDFEDYASKLRESYIKEIENLKKTVTDPSSDEKEKKKAKDRLEEIESYFELSPSRKLLELEKAKLIIDNRLTSQNLTEPQVRIQKDQDSIEVSLPGVTNSSQILEIIQNTETVEYRLEEPENSAGNGVTYASIIQQEENKLLEAGKREETDIVKYQNIVKQKLGKAEQDRFLQSLEDKYKIPKDKYRVFAYWKRGNSQNSPQLPRNFIVLEKAIALDGRDMRDARPAFENNSFGYIVSFTLTSSGAEKFFEITSQNKGRNLAIVWGDKVVSAPTIRGAIAGGMAQIDGSFTKDEAVDLANVISEGALPIPLRVLEMRFIGPTLGIESIEVGIKAVGIGFILVMLYMLLIYRLSGMVANIALFANIIILSALLSLMGFTLTLPGFAGIILTVGMAVDANVIIYERIKEELMAGKSASVAVAQGFDNAFWTIIDSNVTTLISGILMIRLGNGPIKGFAITLCWGIVTSLFTSLFLSRLIMDLLVNKLGVQKLQIGFKKLES</sequence>
<dbReference type="GO" id="GO:0006605">
    <property type="term" value="P:protein targeting"/>
    <property type="evidence" value="ECO:0007669"/>
    <property type="project" value="UniProtKB-UniRule"/>
</dbReference>
<keyword evidence="15" id="KW-1185">Reference proteome</keyword>
<evidence type="ECO:0000256" key="7">
    <source>
        <dbReference type="ARBA" id="ARBA00023010"/>
    </source>
</evidence>
<name>A0A2M9YPR2_9LEPT</name>
<evidence type="ECO:0000313" key="16">
    <source>
        <dbReference type="Proteomes" id="UP000232188"/>
    </source>
</evidence>
<dbReference type="NCBIfam" id="TIGR01129">
    <property type="entry name" value="secD"/>
    <property type="match status" value="1"/>
</dbReference>
<dbReference type="InterPro" id="IPR005791">
    <property type="entry name" value="SecD"/>
</dbReference>
<comment type="similarity">
    <text evidence="9">Belongs to the SecD/SecF family. SecD subfamily.</text>
</comment>
<evidence type="ECO:0000256" key="8">
    <source>
        <dbReference type="ARBA" id="ARBA00023136"/>
    </source>
</evidence>
<feature type="transmembrane region" description="Helical" evidence="9">
    <location>
        <begin position="569"/>
        <end position="591"/>
    </location>
</feature>
<feature type="transmembrane region" description="Helical" evidence="9">
    <location>
        <begin position="597"/>
        <end position="617"/>
    </location>
</feature>
<keyword evidence="6 9" id="KW-1133">Transmembrane helix</keyword>
<dbReference type="SUPFAM" id="SSF82866">
    <property type="entry name" value="Multidrug efflux transporter AcrB transmembrane domain"/>
    <property type="match status" value="1"/>
</dbReference>
<feature type="domain" description="Protein export membrane protein SecD/SecF C-terminal" evidence="10">
    <location>
        <begin position="456"/>
        <end position="624"/>
    </location>
</feature>
<dbReference type="EMBL" id="NPDU01000019">
    <property type="protein sequence ID" value="PJZ62238.1"/>
    <property type="molecule type" value="Genomic_DNA"/>
</dbReference>
<evidence type="ECO:0000256" key="6">
    <source>
        <dbReference type="ARBA" id="ARBA00022989"/>
    </source>
</evidence>
<dbReference type="Pfam" id="PF21760">
    <property type="entry name" value="SecD_1st"/>
    <property type="match status" value="1"/>
</dbReference>
<dbReference type="GO" id="GO:0065002">
    <property type="term" value="P:intracellular protein transmembrane transport"/>
    <property type="evidence" value="ECO:0007669"/>
    <property type="project" value="UniProtKB-UniRule"/>
</dbReference>
<keyword evidence="5 9" id="KW-0653">Protein transport</keyword>
<evidence type="ECO:0000313" key="14">
    <source>
        <dbReference type="EMBL" id="PJZ62238.1"/>
    </source>
</evidence>
<evidence type="ECO:0000259" key="10">
    <source>
        <dbReference type="Pfam" id="PF02355"/>
    </source>
</evidence>
<dbReference type="InterPro" id="IPR048634">
    <property type="entry name" value="SecD_SecF_C"/>
</dbReference>
<dbReference type="PANTHER" id="PTHR30081:SF1">
    <property type="entry name" value="PROTEIN TRANSLOCASE SUBUNIT SECD"/>
    <property type="match status" value="1"/>
</dbReference>
<protein>
    <recommendedName>
        <fullName evidence="9">Protein translocase subunit SecD</fullName>
    </recommendedName>
</protein>
<evidence type="ECO:0000256" key="9">
    <source>
        <dbReference type="HAMAP-Rule" id="MF_01463"/>
    </source>
</evidence>
<reference evidence="15 16" key="1">
    <citation type="submission" date="2017-07" db="EMBL/GenBank/DDBJ databases">
        <title>Leptospira spp. isolated from tropical soils.</title>
        <authorList>
            <person name="Thibeaux R."/>
            <person name="Iraola G."/>
            <person name="Ferres I."/>
            <person name="Bierque E."/>
            <person name="Girault D."/>
            <person name="Soupe-Gilbert M.-E."/>
            <person name="Picardeau M."/>
            <person name="Goarant C."/>
        </authorList>
    </citation>
    <scope>NUCLEOTIDE SEQUENCE [LARGE SCALE GENOMIC DNA]</scope>
    <source>
        <strain evidence="13 16">FH2-B-C1</strain>
        <strain evidence="14 15">FH2-B-D1</strain>
    </source>
</reference>
<dbReference type="EMBL" id="NPDV01000007">
    <property type="protein sequence ID" value="PJZ53509.1"/>
    <property type="molecule type" value="Genomic_DNA"/>
</dbReference>
<dbReference type="GO" id="GO:0043952">
    <property type="term" value="P:protein transport by the Sec complex"/>
    <property type="evidence" value="ECO:0007669"/>
    <property type="project" value="UniProtKB-UniRule"/>
</dbReference>
<dbReference type="GO" id="GO:0005886">
    <property type="term" value="C:plasma membrane"/>
    <property type="evidence" value="ECO:0007669"/>
    <property type="project" value="UniProtKB-SubCell"/>
</dbReference>
<evidence type="ECO:0000259" key="12">
    <source>
        <dbReference type="Pfam" id="PF22599"/>
    </source>
</evidence>
<proteinExistence type="inferred from homology"/>
<evidence type="ECO:0000256" key="4">
    <source>
        <dbReference type="ARBA" id="ARBA00022692"/>
    </source>
</evidence>
<accession>A0A2M9YPR2</accession>
<evidence type="ECO:0000313" key="15">
    <source>
        <dbReference type="Proteomes" id="UP000232149"/>
    </source>
</evidence>
<keyword evidence="4 9" id="KW-0812">Transmembrane</keyword>
<evidence type="ECO:0000259" key="11">
    <source>
        <dbReference type="Pfam" id="PF21760"/>
    </source>
</evidence>
<dbReference type="Pfam" id="PF02355">
    <property type="entry name" value="SecD_SecF_C"/>
    <property type="match status" value="1"/>
</dbReference>
<dbReference type="PANTHER" id="PTHR30081">
    <property type="entry name" value="PROTEIN-EXPORT MEMBRANE PROTEIN SEC"/>
    <property type="match status" value="1"/>
</dbReference>
<dbReference type="InterPro" id="IPR055344">
    <property type="entry name" value="SecD_SecF_C_bact"/>
</dbReference>
<dbReference type="AlphaFoldDB" id="A0A2M9YPR2"/>
<dbReference type="HAMAP" id="MF_01463_B">
    <property type="entry name" value="SecD_B"/>
    <property type="match status" value="1"/>
</dbReference>
<comment type="caution">
    <text evidence="13">The sequence shown here is derived from an EMBL/GenBank/DDBJ whole genome shotgun (WGS) entry which is preliminary data.</text>
</comment>
<dbReference type="Pfam" id="PF22599">
    <property type="entry name" value="SecDF_P1_head"/>
    <property type="match status" value="1"/>
</dbReference>
<keyword evidence="7 9" id="KW-0811">Translocation</keyword>
<evidence type="ECO:0000256" key="3">
    <source>
        <dbReference type="ARBA" id="ARBA00022475"/>
    </source>
</evidence>
<dbReference type="GO" id="GO:0015450">
    <property type="term" value="F:protein-transporting ATPase activity"/>
    <property type="evidence" value="ECO:0007669"/>
    <property type="project" value="InterPro"/>
</dbReference>
<keyword evidence="8 9" id="KW-0472">Membrane</keyword>
<dbReference type="Proteomes" id="UP000232188">
    <property type="component" value="Unassembled WGS sequence"/>
</dbReference>
<dbReference type="Gene3D" id="3.30.1360.200">
    <property type="match status" value="1"/>
</dbReference>
<gene>
    <name evidence="9 13" type="primary">secD</name>
    <name evidence="14" type="ORF">CH376_09205</name>
    <name evidence="13" type="ORF">CH380_10025</name>
</gene>
<dbReference type="InterPro" id="IPR048631">
    <property type="entry name" value="SecD_1st"/>
</dbReference>
<comment type="subunit">
    <text evidence="9">Forms a complex with SecF. Part of the essential Sec protein translocation apparatus which comprises SecA, SecYEG and auxiliary proteins SecDF. Other proteins may also be involved.</text>
</comment>
<dbReference type="InterPro" id="IPR054384">
    <property type="entry name" value="SecDF_P1_head"/>
</dbReference>
<keyword evidence="2 9" id="KW-0813">Transport</keyword>
<comment type="subcellular location">
    <subcellularLocation>
        <location evidence="1 9">Cell membrane</location>
        <topology evidence="1 9">Multi-pass membrane protein</topology>
    </subcellularLocation>
</comment>
<feature type="transmembrane region" description="Helical" evidence="9">
    <location>
        <begin position="498"/>
        <end position="520"/>
    </location>
</feature>
<organism evidence="13 16">
    <name type="scientific">Leptospira adleri</name>
    <dbReference type="NCBI Taxonomy" id="2023186"/>
    <lineage>
        <taxon>Bacteria</taxon>
        <taxon>Pseudomonadati</taxon>
        <taxon>Spirochaetota</taxon>
        <taxon>Spirochaetia</taxon>
        <taxon>Leptospirales</taxon>
        <taxon>Leptospiraceae</taxon>
        <taxon>Leptospira</taxon>
    </lineage>
</organism>
<feature type="transmembrane region" description="Helical" evidence="9">
    <location>
        <begin position="526"/>
        <end position="548"/>
    </location>
</feature>
<evidence type="ECO:0000256" key="1">
    <source>
        <dbReference type="ARBA" id="ARBA00004651"/>
    </source>
</evidence>